<name>A0A5D6W786_9FIRM</name>
<keyword evidence="4" id="KW-1185">Reference proteome</keyword>
<dbReference type="Proteomes" id="UP000323646">
    <property type="component" value="Unassembled WGS sequence"/>
</dbReference>
<dbReference type="RefSeq" id="WP_149170791.1">
    <property type="nucleotide sequence ID" value="NZ_VTOY01000002.1"/>
</dbReference>
<feature type="chain" id="PRO_5022826153" description="Porin" evidence="2">
    <location>
        <begin position="25"/>
        <end position="435"/>
    </location>
</feature>
<protein>
    <recommendedName>
        <fullName evidence="5">Porin</fullName>
    </recommendedName>
</protein>
<evidence type="ECO:0000313" key="4">
    <source>
        <dbReference type="Proteomes" id="UP000323646"/>
    </source>
</evidence>
<sequence>MISKKKATAMILGLTMGISGTAMAAPNDDTDINARIAALEAQQQQLSKQLNALKKENAKLKRTEKVANSNKAAIKNLKDAQNRIQINGFGRLGWDNDNINGYINRNDFRRTYLDLEGKYKVNDRWNMNFQAETVQHYAKYVTAQLNDPHKYPAYHPKDRDHQYDNEHGTIQRVWAEGSVGKVNLDIGRRWRGMGYNFAFFGNESDGVVADVKLPKSPLTAEAFYLTPTDRGYDFSVAGLGLKGRISPKLETRLAYGKLNVGKNEDLGVDYYGKEAAPWDGLKNSIGSHAFLIGAMYNPIKNIFLLGDYVHTNRERKIADAEGGRKIAFDGRDTYAVQMNYRWPDLNSPGSFQLYTRYFNYPNNENDLVGIFGDKQDGAFHAGNRGWVFGFKYVPAKNIEWDTFYMKANATKLVWDGHRGEQYHHTMLRTRVDFHF</sequence>
<evidence type="ECO:0000256" key="2">
    <source>
        <dbReference type="SAM" id="SignalP"/>
    </source>
</evidence>
<keyword evidence="1" id="KW-0175">Coiled coil</keyword>
<keyword evidence="2" id="KW-0732">Signal</keyword>
<reference evidence="3 4" key="1">
    <citation type="submission" date="2019-08" db="EMBL/GenBank/DDBJ databases">
        <title>Selenomonas sp. mPRGC5 and Selenomonas sp. mPRGC8 isolated from ruminal fluid of dairy goat (Capra hircus).</title>
        <authorList>
            <person name="Poothong S."/>
            <person name="Nuengjamnong C."/>
            <person name="Tanasupawat S."/>
        </authorList>
    </citation>
    <scope>NUCLEOTIDE SEQUENCE [LARGE SCALE GENOMIC DNA]</scope>
    <source>
        <strain evidence="4">mPRGC5</strain>
    </source>
</reference>
<dbReference type="EMBL" id="VTOY01000002">
    <property type="protein sequence ID" value="TYZ23857.1"/>
    <property type="molecule type" value="Genomic_DNA"/>
</dbReference>
<dbReference type="OrthoDB" id="5845122at2"/>
<comment type="caution">
    <text evidence="3">The sequence shown here is derived from an EMBL/GenBank/DDBJ whole genome shotgun (WGS) entry which is preliminary data.</text>
</comment>
<feature type="signal peptide" evidence="2">
    <location>
        <begin position="1"/>
        <end position="24"/>
    </location>
</feature>
<evidence type="ECO:0000256" key="1">
    <source>
        <dbReference type="SAM" id="Coils"/>
    </source>
</evidence>
<dbReference type="AlphaFoldDB" id="A0A5D6W786"/>
<gene>
    <name evidence="3" type="ORF">FZ040_03765</name>
</gene>
<evidence type="ECO:0008006" key="5">
    <source>
        <dbReference type="Google" id="ProtNLM"/>
    </source>
</evidence>
<evidence type="ECO:0000313" key="3">
    <source>
        <dbReference type="EMBL" id="TYZ23857.1"/>
    </source>
</evidence>
<accession>A0A5D6W786</accession>
<organism evidence="3 4">
    <name type="scientific">Selenomonas ruminis</name>
    <dbReference type="NCBI Taxonomy" id="2593411"/>
    <lineage>
        <taxon>Bacteria</taxon>
        <taxon>Bacillati</taxon>
        <taxon>Bacillota</taxon>
        <taxon>Negativicutes</taxon>
        <taxon>Selenomonadales</taxon>
        <taxon>Selenomonadaceae</taxon>
        <taxon>Selenomonas</taxon>
    </lineage>
</organism>
<dbReference type="SUPFAM" id="SSF56935">
    <property type="entry name" value="Porins"/>
    <property type="match status" value="1"/>
</dbReference>
<feature type="coiled-coil region" evidence="1">
    <location>
        <begin position="36"/>
        <end position="80"/>
    </location>
</feature>
<proteinExistence type="predicted"/>